<reference evidence="1 2" key="1">
    <citation type="submission" date="2018-04" db="EMBL/GenBank/DDBJ databases">
        <title>Pararhodobacter oceanense sp. nov., isolated from marine intertidal sediment.</title>
        <authorList>
            <person name="Wang X.-L."/>
            <person name="Du Z.-J."/>
        </authorList>
    </citation>
    <scope>NUCLEOTIDE SEQUENCE [LARGE SCALE GENOMIC DNA]</scope>
    <source>
        <strain evidence="1 2">AM505</strain>
    </source>
</reference>
<evidence type="ECO:0000313" key="1">
    <source>
        <dbReference type="EMBL" id="PVH30441.1"/>
    </source>
</evidence>
<dbReference type="InterPro" id="IPR010349">
    <property type="entry name" value="Asparaginase_II"/>
</dbReference>
<dbReference type="OrthoDB" id="9780674at2"/>
<keyword evidence="2" id="KW-1185">Reference proteome</keyword>
<dbReference type="PANTHER" id="PTHR42110">
    <property type="entry name" value="L-ASPARAGINASE, PUTATIVE (AFU_ORTHOLOGUE AFUA_3G11890)-RELATED"/>
    <property type="match status" value="1"/>
</dbReference>
<comment type="caution">
    <text evidence="1">The sequence shown here is derived from an EMBL/GenBank/DDBJ whole genome shotgun (WGS) entry which is preliminary data.</text>
</comment>
<dbReference type="AlphaFoldDB" id="A0A2T8HYF6"/>
<dbReference type="Proteomes" id="UP000245911">
    <property type="component" value="Unassembled WGS sequence"/>
</dbReference>
<evidence type="ECO:0000313" key="2">
    <source>
        <dbReference type="Proteomes" id="UP000245911"/>
    </source>
</evidence>
<organism evidence="1 2">
    <name type="scientific">Pararhodobacter oceanensis</name>
    <dbReference type="NCBI Taxonomy" id="2172121"/>
    <lineage>
        <taxon>Bacteria</taxon>
        <taxon>Pseudomonadati</taxon>
        <taxon>Pseudomonadota</taxon>
        <taxon>Alphaproteobacteria</taxon>
        <taxon>Rhodobacterales</taxon>
        <taxon>Paracoccaceae</taxon>
        <taxon>Pararhodobacter</taxon>
    </lineage>
</organism>
<name>A0A2T8HYF6_9RHOB</name>
<protein>
    <submittedName>
        <fullName evidence="1">L-asparaginase</fullName>
    </submittedName>
</protein>
<proteinExistence type="predicted"/>
<gene>
    <name evidence="1" type="ORF">DDE20_02535</name>
</gene>
<dbReference type="Pfam" id="PF06089">
    <property type="entry name" value="Asparaginase_II"/>
    <property type="match status" value="1"/>
</dbReference>
<accession>A0A2T8HYF6</accession>
<dbReference type="RefSeq" id="WP_116556856.1">
    <property type="nucleotide sequence ID" value="NZ_QDKM01000001.1"/>
</dbReference>
<sequence>MDVETGAKTGAKAGAKADVGAGAVPLVELWRGEMLESQHLGHAVISNGAGEVIEAWGNPAAMIYPRSSCKMVQAMPLLESGAGAGLSERQLALACASHQGAALHVEAVSRWLADLGLGESDLRCGVQDPADILERDRLICSGDAACQLHNNCSGKHAGFLTLNQHLGGGPEYIEPDHIVQRSIRQSFEEITGEDSPGYGIDGCSAPNFATSVAGLARAMSRFAAATEGDSRGRAMVRLREAMGKYPELVAGETRACTELMRAMNGQVAVKTGAEAVFVAILPEQNLGIALKVIDGGTRGAEAAITALLTRAGVLDAGNPAALKRLGGPLRNFNHREVAQMRVADGFAGA</sequence>
<dbReference type="PANTHER" id="PTHR42110:SF1">
    <property type="entry name" value="L-ASPARAGINASE, PUTATIVE (AFU_ORTHOLOGUE AFUA_3G11890)-RELATED"/>
    <property type="match status" value="1"/>
</dbReference>
<dbReference type="EMBL" id="QDKM01000001">
    <property type="protein sequence ID" value="PVH30441.1"/>
    <property type="molecule type" value="Genomic_DNA"/>
</dbReference>